<evidence type="ECO:0000256" key="6">
    <source>
        <dbReference type="SAM" id="MobiDB-lite"/>
    </source>
</evidence>
<dbReference type="Proteomes" id="UP000466345">
    <property type="component" value="Unassembled WGS sequence"/>
</dbReference>
<dbReference type="EMBL" id="WEGJ01000010">
    <property type="protein sequence ID" value="MQY12988.1"/>
    <property type="molecule type" value="Genomic_DNA"/>
</dbReference>
<dbReference type="NCBIfam" id="TIGR00558">
    <property type="entry name" value="pdxH"/>
    <property type="match status" value="1"/>
</dbReference>
<dbReference type="PROSITE" id="PS01064">
    <property type="entry name" value="PYRIDOX_OXIDASE"/>
    <property type="match status" value="1"/>
</dbReference>
<dbReference type="InterPro" id="IPR012349">
    <property type="entry name" value="Split_barrel_FMN-bd"/>
</dbReference>
<comment type="function">
    <text evidence="5">Catalyzes the oxidation of either pyridoxine 5'-phosphate (PNP) or pyridoxamine 5'-phosphate (PMP) into pyridoxal 5'-phosphate (PLP).</text>
</comment>
<dbReference type="Pfam" id="PF01243">
    <property type="entry name" value="PNPOx_N"/>
    <property type="match status" value="1"/>
</dbReference>
<gene>
    <name evidence="9" type="primary">pdxH_1</name>
    <name evidence="5" type="synonym">pdxH</name>
    <name evidence="9" type="ORF">SRB5_31280</name>
</gene>
<dbReference type="InterPro" id="IPR019576">
    <property type="entry name" value="Pyridoxamine_oxidase_dimer_C"/>
</dbReference>
<comment type="similarity">
    <text evidence="1 5">Belongs to the pyridoxamine 5'-phosphate oxidase family.</text>
</comment>
<dbReference type="EC" id="1.4.3.5" evidence="5"/>
<feature type="domain" description="Pyridoxine 5'-phosphate oxidase dimerisation C-terminal" evidence="8">
    <location>
        <begin position="227"/>
        <end position="267"/>
    </location>
</feature>
<feature type="binding site" evidence="5">
    <location>
        <position position="136"/>
    </location>
    <ligand>
        <name>FMN</name>
        <dbReference type="ChEBI" id="CHEBI:58210"/>
    </ligand>
</feature>
<evidence type="ECO:0000256" key="5">
    <source>
        <dbReference type="HAMAP-Rule" id="MF_01629"/>
    </source>
</evidence>
<dbReference type="SUPFAM" id="SSF50475">
    <property type="entry name" value="FMN-binding split barrel"/>
    <property type="match status" value="1"/>
</dbReference>
<keyword evidence="10" id="KW-1185">Reference proteome</keyword>
<evidence type="ECO:0000256" key="4">
    <source>
        <dbReference type="ARBA" id="ARBA00023002"/>
    </source>
</evidence>
<dbReference type="NCBIfam" id="NF004231">
    <property type="entry name" value="PRK05679.1"/>
    <property type="match status" value="1"/>
</dbReference>
<evidence type="ECO:0000313" key="10">
    <source>
        <dbReference type="Proteomes" id="UP000466345"/>
    </source>
</evidence>
<keyword evidence="4 5" id="KW-0560">Oxidoreductase</keyword>
<keyword evidence="5" id="KW-0664">Pyridoxine biosynthesis</keyword>
<dbReference type="InterPro" id="IPR011576">
    <property type="entry name" value="Pyridox_Oxase_N"/>
</dbReference>
<comment type="cofactor">
    <cofactor evidence="5">
        <name>FMN</name>
        <dbReference type="ChEBI" id="CHEBI:58210"/>
    </cofactor>
    <text evidence="5">Binds 1 FMN per subunit.</text>
</comment>
<comment type="catalytic activity">
    <reaction evidence="5">
        <text>pyridoxamine 5'-phosphate + O2 + H2O = pyridoxal 5'-phosphate + H2O2 + NH4(+)</text>
        <dbReference type="Rhea" id="RHEA:15817"/>
        <dbReference type="ChEBI" id="CHEBI:15377"/>
        <dbReference type="ChEBI" id="CHEBI:15379"/>
        <dbReference type="ChEBI" id="CHEBI:16240"/>
        <dbReference type="ChEBI" id="CHEBI:28938"/>
        <dbReference type="ChEBI" id="CHEBI:58451"/>
        <dbReference type="ChEBI" id="CHEBI:597326"/>
        <dbReference type="EC" id="1.4.3.5"/>
    </reaction>
</comment>
<dbReference type="UniPathway" id="UPA01068">
    <property type="reaction ID" value="UER00304"/>
</dbReference>
<comment type="caution">
    <text evidence="9">The sequence shown here is derived from an EMBL/GenBank/DDBJ whole genome shotgun (WGS) entry which is preliminary data.</text>
</comment>
<feature type="binding site" evidence="5">
    <location>
        <position position="159"/>
    </location>
    <ligand>
        <name>FMN</name>
        <dbReference type="ChEBI" id="CHEBI:58210"/>
    </ligand>
</feature>
<feature type="binding site" evidence="5">
    <location>
        <position position="185"/>
    </location>
    <ligand>
        <name>substrate</name>
    </ligand>
</feature>
<dbReference type="Gene3D" id="2.30.110.10">
    <property type="entry name" value="Electron Transport, Fmn-binding Protein, Chain A"/>
    <property type="match status" value="1"/>
</dbReference>
<comment type="pathway">
    <text evidence="5">Cofactor metabolism; pyridoxal 5'-phosphate salvage; pyridoxal 5'-phosphate from pyridoxamine 5'-phosphate: step 1/1.</text>
</comment>
<feature type="binding site" evidence="5">
    <location>
        <position position="177"/>
    </location>
    <ligand>
        <name>substrate</name>
    </ligand>
</feature>
<sequence length="267" mass="30179">MRHTVRLCHPGITGPSGRANSAINPYGHWRSYGKICGVRHVDPEPDREPAGAERSLDPAGMREQYRSEGLLEAELTADPLEQFDRWFKEAAYGGIYEPNAMVVSTADAEGRPSSRTVLLKQYDHRGFTFFTNYGSRKGRELAENPNISLLFPWYPLARQVIVCGTAERVPRHESVAYFRVRPHGSQLGAWASRQSAPIASRAELDRSYAELADRYPEGEQVPAPPEWGGFRVVPQTVEFWQGRENRLHDRLRYVRGGGGWTVERLCP</sequence>
<dbReference type="HAMAP" id="MF_01629">
    <property type="entry name" value="PdxH"/>
    <property type="match status" value="1"/>
</dbReference>
<feature type="binding site" evidence="5">
    <location>
        <begin position="246"/>
        <end position="248"/>
    </location>
    <ligand>
        <name>substrate</name>
    </ligand>
</feature>
<protein>
    <recommendedName>
        <fullName evidence="5">Pyridoxine/pyridoxamine 5'-phosphate oxidase</fullName>
        <ecNumber evidence="5">1.4.3.5</ecNumber>
    </recommendedName>
    <alternativeName>
        <fullName evidence="5">PNP/PMP oxidase</fullName>
        <shortName evidence="5">PNPOx</shortName>
    </alternativeName>
    <alternativeName>
        <fullName evidence="5">Pyridoxal 5'-phosphate synthase</fullName>
    </alternativeName>
</protein>
<comment type="subunit">
    <text evidence="5">Homodimer.</text>
</comment>
<dbReference type="InterPro" id="IPR000659">
    <property type="entry name" value="Pyridox_Oxase"/>
</dbReference>
<feature type="binding site" evidence="5">
    <location>
        <position position="181"/>
    </location>
    <ligand>
        <name>substrate</name>
    </ligand>
</feature>
<organism evidence="9 10">
    <name type="scientific">Streptomyces smaragdinus</name>
    <dbReference type="NCBI Taxonomy" id="2585196"/>
    <lineage>
        <taxon>Bacteria</taxon>
        <taxon>Bacillati</taxon>
        <taxon>Actinomycetota</taxon>
        <taxon>Actinomycetes</taxon>
        <taxon>Kitasatosporales</taxon>
        <taxon>Streptomycetaceae</taxon>
        <taxon>Streptomyces</taxon>
    </lineage>
</organism>
<name>A0A7K0CHN9_9ACTN</name>
<feature type="region of interest" description="Disordered" evidence="6">
    <location>
        <begin position="40"/>
        <end position="59"/>
    </location>
</feature>
<dbReference type="GO" id="GO:0008615">
    <property type="term" value="P:pyridoxine biosynthetic process"/>
    <property type="evidence" value="ECO:0007669"/>
    <property type="project" value="UniProtKB-UniRule"/>
</dbReference>
<evidence type="ECO:0000256" key="2">
    <source>
        <dbReference type="ARBA" id="ARBA00022630"/>
    </source>
</evidence>
<feature type="binding site" evidence="5">
    <location>
        <position position="250"/>
    </location>
    <ligand>
        <name>FMN</name>
        <dbReference type="ChEBI" id="CHEBI:58210"/>
    </ligand>
</feature>
<feature type="binding site" evidence="5">
    <location>
        <position position="120"/>
    </location>
    <ligand>
        <name>substrate</name>
    </ligand>
</feature>
<evidence type="ECO:0000259" key="8">
    <source>
        <dbReference type="Pfam" id="PF10590"/>
    </source>
</evidence>
<dbReference type="Pfam" id="PF10590">
    <property type="entry name" value="PNP_phzG_C"/>
    <property type="match status" value="1"/>
</dbReference>
<evidence type="ECO:0000313" key="9">
    <source>
        <dbReference type="EMBL" id="MQY12988.1"/>
    </source>
</evidence>
<dbReference type="GO" id="GO:0010181">
    <property type="term" value="F:FMN binding"/>
    <property type="evidence" value="ECO:0007669"/>
    <property type="project" value="UniProtKB-UniRule"/>
</dbReference>
<dbReference type="AlphaFoldDB" id="A0A7K0CHN9"/>
<feature type="binding site" evidence="5">
    <location>
        <begin position="115"/>
        <end position="120"/>
    </location>
    <ligand>
        <name>FMN</name>
        <dbReference type="ChEBI" id="CHEBI:58210"/>
    </ligand>
</feature>
<evidence type="ECO:0000256" key="3">
    <source>
        <dbReference type="ARBA" id="ARBA00022643"/>
    </source>
</evidence>
<evidence type="ECO:0000259" key="7">
    <source>
        <dbReference type="Pfam" id="PF01243"/>
    </source>
</evidence>
<feature type="binding site" evidence="5">
    <location>
        <begin position="194"/>
        <end position="195"/>
    </location>
    <ligand>
        <name>FMN</name>
        <dbReference type="ChEBI" id="CHEBI:58210"/>
    </ligand>
</feature>
<evidence type="ECO:0000256" key="1">
    <source>
        <dbReference type="ARBA" id="ARBA00007301"/>
    </source>
</evidence>
<feature type="binding site" evidence="5">
    <location>
        <position position="240"/>
    </location>
    <ligand>
        <name>FMN</name>
        <dbReference type="ChEBI" id="CHEBI:58210"/>
    </ligand>
</feature>
<comment type="catalytic activity">
    <reaction evidence="5">
        <text>pyridoxine 5'-phosphate + O2 = pyridoxal 5'-phosphate + H2O2</text>
        <dbReference type="Rhea" id="RHEA:15149"/>
        <dbReference type="ChEBI" id="CHEBI:15379"/>
        <dbReference type="ChEBI" id="CHEBI:16240"/>
        <dbReference type="ChEBI" id="CHEBI:58589"/>
        <dbReference type="ChEBI" id="CHEBI:597326"/>
        <dbReference type="EC" id="1.4.3.5"/>
    </reaction>
</comment>
<dbReference type="PANTHER" id="PTHR10851:SF0">
    <property type="entry name" value="PYRIDOXINE-5'-PHOSPHATE OXIDASE"/>
    <property type="match status" value="1"/>
</dbReference>
<feature type="binding site" evidence="5">
    <location>
        <begin position="130"/>
        <end position="131"/>
    </location>
    <ligand>
        <name>FMN</name>
        <dbReference type="ChEBI" id="CHEBI:58210"/>
    </ligand>
</feature>
<dbReference type="InterPro" id="IPR019740">
    <property type="entry name" value="Pyridox_Oxase_CS"/>
</dbReference>
<accession>A0A7K0CHN9</accession>
<keyword evidence="2 5" id="KW-0285">Flavoprotein</keyword>
<feature type="domain" description="Pyridoxamine 5'-phosphate oxidase N-terminal" evidence="7">
    <location>
        <begin position="95"/>
        <end position="209"/>
    </location>
</feature>
<feature type="compositionally biased region" description="Basic and acidic residues" evidence="6">
    <location>
        <begin position="40"/>
        <end position="56"/>
    </location>
</feature>
<dbReference type="PANTHER" id="PTHR10851">
    <property type="entry name" value="PYRIDOXINE-5-PHOSPHATE OXIDASE"/>
    <property type="match status" value="1"/>
</dbReference>
<reference evidence="9 10" key="1">
    <citation type="submission" date="2019-10" db="EMBL/GenBank/DDBJ databases">
        <title>Streptomyces smaragdinus sp. nov. and Streptomyces fabii sp. nov., isolated from the gut of fungus growing-termite Macrotermes natalensis.</title>
        <authorList>
            <person name="Schwitalla J."/>
            <person name="Benndorf R."/>
            <person name="Martin K."/>
            <person name="De Beer W."/>
            <person name="Kaster A.-K."/>
            <person name="Vollmers J."/>
            <person name="Poulsen M."/>
            <person name="Beemelmanns C."/>
        </authorList>
    </citation>
    <scope>NUCLEOTIDE SEQUENCE [LARGE SCALE GENOMIC DNA]</scope>
    <source>
        <strain evidence="9 10">RB5</strain>
    </source>
</reference>
<proteinExistence type="inferred from homology"/>
<dbReference type="GO" id="GO:0004733">
    <property type="term" value="F:pyridoxamine phosphate oxidase activity"/>
    <property type="evidence" value="ECO:0007669"/>
    <property type="project" value="UniProtKB-UniRule"/>
</dbReference>
<comment type="pathway">
    <text evidence="5">Cofactor metabolism; pyridoxal 5'-phosphate salvage; pyridoxal 5'-phosphate from pyridoxine 5'-phosphate: step 1/1.</text>
</comment>
<feature type="binding site" evidence="5">
    <location>
        <position position="137"/>
    </location>
    <ligand>
        <name>FMN</name>
        <dbReference type="ChEBI" id="CHEBI:58210"/>
    </ligand>
</feature>
<keyword evidence="3 5" id="KW-0288">FMN</keyword>